<dbReference type="STRING" id="1618446.UV61_C0002G0274"/>
<organism evidence="2 3">
    <name type="scientific">Candidatus Gottesmanbacteria bacterium GW2011_GWB1_43_11</name>
    <dbReference type="NCBI Taxonomy" id="1618446"/>
    <lineage>
        <taxon>Bacteria</taxon>
        <taxon>Candidatus Gottesmaniibacteriota</taxon>
    </lineage>
</organism>
<feature type="transmembrane region" description="Helical" evidence="1">
    <location>
        <begin position="20"/>
        <end position="40"/>
    </location>
</feature>
<dbReference type="AlphaFoldDB" id="A0A0G1FKX3"/>
<gene>
    <name evidence="2" type="ORF">UV61_C0002G0274</name>
</gene>
<protein>
    <submittedName>
        <fullName evidence="2">Uncharacterized protein</fullName>
    </submittedName>
</protein>
<name>A0A0G1FKX3_9BACT</name>
<dbReference type="Proteomes" id="UP000034050">
    <property type="component" value="Unassembled WGS sequence"/>
</dbReference>
<evidence type="ECO:0000313" key="2">
    <source>
        <dbReference type="EMBL" id="KKS87553.1"/>
    </source>
</evidence>
<sequence length="46" mass="5071">MAAKKRTKHIQTLHKPVPHFVVYIVLGLLFLVAVQLVKVATGNAGY</sequence>
<keyword evidence="1" id="KW-0812">Transmembrane</keyword>
<accession>A0A0G1FKX3</accession>
<evidence type="ECO:0000256" key="1">
    <source>
        <dbReference type="SAM" id="Phobius"/>
    </source>
</evidence>
<dbReference type="EMBL" id="LCFD01000002">
    <property type="protein sequence ID" value="KKS87553.1"/>
    <property type="molecule type" value="Genomic_DNA"/>
</dbReference>
<keyword evidence="1" id="KW-1133">Transmembrane helix</keyword>
<comment type="caution">
    <text evidence="2">The sequence shown here is derived from an EMBL/GenBank/DDBJ whole genome shotgun (WGS) entry which is preliminary data.</text>
</comment>
<reference evidence="2 3" key="1">
    <citation type="journal article" date="2015" name="Nature">
        <title>rRNA introns, odd ribosomes, and small enigmatic genomes across a large radiation of phyla.</title>
        <authorList>
            <person name="Brown C.T."/>
            <person name="Hug L.A."/>
            <person name="Thomas B.C."/>
            <person name="Sharon I."/>
            <person name="Castelle C.J."/>
            <person name="Singh A."/>
            <person name="Wilkins M.J."/>
            <person name="Williams K.H."/>
            <person name="Banfield J.F."/>
        </authorList>
    </citation>
    <scope>NUCLEOTIDE SEQUENCE [LARGE SCALE GENOMIC DNA]</scope>
</reference>
<proteinExistence type="predicted"/>
<evidence type="ECO:0000313" key="3">
    <source>
        <dbReference type="Proteomes" id="UP000034050"/>
    </source>
</evidence>
<keyword evidence="1" id="KW-0472">Membrane</keyword>